<dbReference type="VEuPathDB" id="FungiDB:CJJ07_000754"/>
<dbReference type="PANTHER" id="PTHR46072">
    <property type="entry name" value="AMIDASE-RELATED-RELATED"/>
    <property type="match status" value="1"/>
</dbReference>
<dbReference type="VEuPathDB" id="FungiDB:CJI97_004570"/>
<evidence type="ECO:0000256" key="3">
    <source>
        <dbReference type="PIRSR" id="PIRSR001221-1"/>
    </source>
</evidence>
<evidence type="ECO:0000313" key="7">
    <source>
        <dbReference type="Proteomes" id="UP000037122"/>
    </source>
</evidence>
<feature type="domain" description="Amidase" evidence="5">
    <location>
        <begin position="92"/>
        <end position="543"/>
    </location>
</feature>
<dbReference type="Gene3D" id="3.90.1300.10">
    <property type="entry name" value="Amidase signature (AS) domain"/>
    <property type="match status" value="1"/>
</dbReference>
<dbReference type="GO" id="GO:0016787">
    <property type="term" value="F:hydrolase activity"/>
    <property type="evidence" value="ECO:0007669"/>
    <property type="project" value="UniProtKB-KW"/>
</dbReference>
<proteinExistence type="inferred from homology"/>
<dbReference type="Pfam" id="PF01425">
    <property type="entry name" value="Amidase"/>
    <property type="match status" value="1"/>
</dbReference>
<dbReference type="VEuPathDB" id="FungiDB:B9J08_004882"/>
<dbReference type="Proteomes" id="UP000037122">
    <property type="component" value="Unassembled WGS sequence"/>
</dbReference>
<feature type="active site" description="Charge relay system" evidence="3">
    <location>
        <position position="223"/>
    </location>
</feature>
<evidence type="ECO:0000256" key="4">
    <source>
        <dbReference type="PIRSR" id="PIRSR001221-2"/>
    </source>
</evidence>
<dbReference type="PIRSF" id="PIRSF001221">
    <property type="entry name" value="Amidase_fungi"/>
    <property type="match status" value="1"/>
</dbReference>
<accession>A0A0L0NTF3</accession>
<evidence type="ECO:0000313" key="6">
    <source>
        <dbReference type="EMBL" id="KND96945.1"/>
    </source>
</evidence>
<dbReference type="InterPro" id="IPR023631">
    <property type="entry name" value="Amidase_dom"/>
</dbReference>
<evidence type="ECO:0000256" key="2">
    <source>
        <dbReference type="ARBA" id="ARBA00022801"/>
    </source>
</evidence>
<feature type="binding site" evidence="4">
    <location>
        <begin position="244"/>
        <end position="247"/>
    </location>
    <ligand>
        <name>substrate</name>
    </ligand>
</feature>
<comment type="similarity">
    <text evidence="1">Belongs to the amidase family.</text>
</comment>
<keyword evidence="2" id="KW-0378">Hydrolase</keyword>
<evidence type="ECO:0000256" key="1">
    <source>
        <dbReference type="ARBA" id="ARBA00009199"/>
    </source>
</evidence>
<reference evidence="7" key="1">
    <citation type="journal article" date="2015" name="BMC Genomics">
        <title>Draft genome of a commonly misdiagnosed multidrug resistant pathogen Candida auris.</title>
        <authorList>
            <person name="Chatterjee S."/>
            <person name="Alampalli S.V."/>
            <person name="Nageshan R.K."/>
            <person name="Chettiar S.T."/>
            <person name="Joshi S."/>
            <person name="Tatu U.S."/>
        </authorList>
    </citation>
    <scope>NUCLEOTIDE SEQUENCE [LARGE SCALE GENOMIC DNA]</scope>
    <source>
        <strain evidence="7">6684</strain>
    </source>
</reference>
<dbReference type="VEuPathDB" id="FungiDB:CJJ09_004903"/>
<gene>
    <name evidence="6" type="ORF">QG37_06638</name>
</gene>
<dbReference type="VEuPathDB" id="FungiDB:CJI96_0004269"/>
<name>A0A0L0NTF3_CANAR</name>
<dbReference type="VEuPathDB" id="FungiDB:QG37_06638"/>
<organism evidence="6 7">
    <name type="scientific">Candidozyma auris</name>
    <name type="common">Yeast</name>
    <name type="synonym">Candida auris</name>
    <dbReference type="NCBI Taxonomy" id="498019"/>
    <lineage>
        <taxon>Eukaryota</taxon>
        <taxon>Fungi</taxon>
        <taxon>Dikarya</taxon>
        <taxon>Ascomycota</taxon>
        <taxon>Saccharomycotina</taxon>
        <taxon>Pichiomycetes</taxon>
        <taxon>Metschnikowiaceae</taxon>
        <taxon>Candidozyma</taxon>
    </lineage>
</organism>
<feature type="binding site" evidence="4">
    <location>
        <position position="197"/>
    </location>
    <ligand>
        <name>substrate</name>
    </ligand>
</feature>
<dbReference type="InterPro" id="IPR036928">
    <property type="entry name" value="AS_sf"/>
</dbReference>
<dbReference type="SUPFAM" id="SSF75304">
    <property type="entry name" value="Amidase signature (AS) enzymes"/>
    <property type="match status" value="1"/>
</dbReference>
<dbReference type="AlphaFoldDB" id="A0A0L0NTF3"/>
<evidence type="ECO:0000259" key="5">
    <source>
        <dbReference type="Pfam" id="PF01425"/>
    </source>
</evidence>
<dbReference type="EMBL" id="LGST01000047">
    <property type="protein sequence ID" value="KND96945.1"/>
    <property type="molecule type" value="Genomic_DNA"/>
</dbReference>
<feature type="binding site" evidence="4">
    <location>
        <position position="223"/>
    </location>
    <ligand>
        <name>substrate</name>
    </ligand>
</feature>
<sequence>MFGKYINDTEDPQKYKLWKPKIEAYRARLHAGIKDEFKLPDYLLPTPEELEHGIDARALAAKALTGEEMDITSSSATQLARKIAKGELTAVEVFKAFAKTATVAHQLTNCAMELFVEEGLQRALELDAYYAETGKTVGPLHGLPISLKEHYAFKGKIVHAGYVGKLDYVSDKNSAIVQALYDQGAVFYVRTTEPQMLMHVCTNNNITGKCRNPCNTALSPGGSSSGEGVLAAMNGSAFGIGSDIGGSIRAPAAFCGAWGLRPSTKRISLTGVVGPYDDQAPDIVYPTLGPLARCAEDLDLCMKALIDLQPWQHDPLVLPIPWRDAPTPEPKNLKIAICYDDGVVKPTPPILRALKVAKAKLEAAGVEVVEWKLKDVEKLVYTCYVAYNYDHNYGQKKRLALSGEPVVHLSQKNFSFGKGDEQLTGLDVQRLISIRDEYRCIYMDLMNEMGIDYILSPTYVAPASKPETITYWGYTCLWNILDFPNVVFPTGLRVQSEDQIDKSFVPRNELEKYEYTLYSGPEDFINAPICLQLTGRRYTDENVVKAAKVLSSIMTAEQNTSERAML</sequence>
<protein>
    <recommendedName>
        <fullName evidence="5">Amidase domain-containing protein</fullName>
    </recommendedName>
</protein>
<feature type="active site" description="Acyl-ester intermediate" evidence="3">
    <location>
        <position position="247"/>
    </location>
</feature>
<feature type="active site" description="Charge relay system" evidence="3">
    <location>
        <position position="148"/>
    </location>
</feature>
<dbReference type="PANTHER" id="PTHR46072:SF4">
    <property type="entry name" value="AMIDASE C550.07-RELATED"/>
    <property type="match status" value="1"/>
</dbReference>
<comment type="caution">
    <text evidence="6">The sequence shown here is derived from an EMBL/GenBank/DDBJ whole genome shotgun (WGS) entry which is preliminary data.</text>
</comment>